<gene>
    <name evidence="2" type="ORF">MaMVDC_123</name>
</gene>
<protein>
    <recommendedName>
        <fullName evidence="1">PD-(D/E)XK endonuclease-like domain-containing protein</fullName>
    </recommendedName>
</protein>
<evidence type="ECO:0000313" key="2">
    <source>
        <dbReference type="EMBL" id="AGR48688.1"/>
    </source>
</evidence>
<dbReference type="KEGG" id="vg:26643301"/>
<keyword evidence="3" id="KW-1185">Reference proteome</keyword>
<evidence type="ECO:0000259" key="1">
    <source>
        <dbReference type="Pfam" id="PF12705"/>
    </source>
</evidence>
<dbReference type="GeneID" id="26643301"/>
<sequence>MAQRLSMTSNIITSRSVAERPPYYSVSALRVYRRCGMEFYHKYVDLNRKSGATRSTLLGNLVHEALELYYNPEVEHDYNLEQCLEETYISALMAAGVIVSNTPASNQTTISSYLMGLVDGYAVLHNRARADYKGPDAIRTAAGKVSSAYQSTTAWKQAEEPLLALRHAANEYMLMLNPELDTELDVIGALIDAFNLCRAFIPPKEFKRTIYVELPISEYNDGVIINEVPMPPDCGGDAGINLLGFIDWVGVTSHGLTIVDYKTSKSAYTTDKLAYNPQLCAYAYAYEKLTGTRVDAMGIYNVRGGSLVLTPIDRSIMDRVLTSFFGTHKLITAGFYPHHYPEDNYSPCLDSFGKPCPYLHDCYPELAEEQSLLDLYRLLN</sequence>
<evidence type="ECO:0000313" key="3">
    <source>
        <dbReference type="Proteomes" id="UP000028567"/>
    </source>
</evidence>
<dbReference type="EMBL" id="KF356199">
    <property type="protein sequence ID" value="AGR48688.1"/>
    <property type="molecule type" value="Genomic_DNA"/>
</dbReference>
<dbReference type="InterPro" id="IPR038726">
    <property type="entry name" value="PDDEXK_AddAB-type"/>
</dbReference>
<dbReference type="SUPFAM" id="SSF52980">
    <property type="entry name" value="Restriction endonuclease-like"/>
    <property type="match status" value="1"/>
</dbReference>
<dbReference type="Gene3D" id="3.90.320.10">
    <property type="match status" value="1"/>
</dbReference>
<dbReference type="InterPro" id="IPR011335">
    <property type="entry name" value="Restrct_endonuc-II-like"/>
</dbReference>
<dbReference type="Proteomes" id="UP000028567">
    <property type="component" value="Segment"/>
</dbReference>
<feature type="domain" description="PD-(D/E)XK endonuclease-like" evidence="1">
    <location>
        <begin position="24"/>
        <end position="303"/>
    </location>
</feature>
<dbReference type="RefSeq" id="YP_009217807.1">
    <property type="nucleotide sequence ID" value="NC_029002.1"/>
</dbReference>
<dbReference type="InterPro" id="IPR011604">
    <property type="entry name" value="PDDEXK-like_dom_sf"/>
</dbReference>
<organism evidence="2 3">
    <name type="scientific">Microcystis phage MaMV-DC</name>
    <dbReference type="NCBI Taxonomy" id="1357715"/>
    <lineage>
        <taxon>Viruses</taxon>
        <taxon>Duplodnaviria</taxon>
        <taxon>Heunggongvirae</taxon>
        <taxon>Uroviricota</taxon>
        <taxon>Caudoviricetes</taxon>
        <taxon>Fukuivirus</taxon>
        <taxon>Fukuivirus MVDC</taxon>
    </lineage>
</organism>
<reference evidence="2 3" key="1">
    <citation type="submission" date="2013-07" db="EMBL/GenBank/DDBJ databases">
        <title>Sequencing and analysis of the complete genome of Microcystis aeruginosa phage MaMV-DC.</title>
        <authorList>
            <person name="Ou T."/>
            <person name="Li S.H."/>
            <person name="Zhang Q.Y."/>
        </authorList>
    </citation>
    <scope>NUCLEOTIDE SEQUENCE [LARGE SCALE GENOMIC DNA]</scope>
</reference>
<proteinExistence type="predicted"/>
<name>A0A075BSQ2_9CAUD</name>
<accession>A0A075BSQ2</accession>
<dbReference type="Pfam" id="PF12705">
    <property type="entry name" value="PDDEXK_1"/>
    <property type="match status" value="1"/>
</dbReference>